<gene>
    <name evidence="2" type="ORF">S01H1_07841</name>
</gene>
<feature type="region of interest" description="Disordered" evidence="1">
    <location>
        <begin position="441"/>
        <end position="464"/>
    </location>
</feature>
<reference evidence="2" key="1">
    <citation type="journal article" date="2014" name="Front. Microbiol.">
        <title>High frequency of phylogenetically diverse reductive dehalogenase-homologous genes in deep subseafloor sedimentary metagenomes.</title>
        <authorList>
            <person name="Kawai M."/>
            <person name="Futagami T."/>
            <person name="Toyoda A."/>
            <person name="Takaki Y."/>
            <person name="Nishi S."/>
            <person name="Hori S."/>
            <person name="Arai W."/>
            <person name="Tsubouchi T."/>
            <person name="Morono Y."/>
            <person name="Uchiyama I."/>
            <person name="Ito T."/>
            <person name="Fujiyama A."/>
            <person name="Inagaki F."/>
            <person name="Takami H."/>
        </authorList>
    </citation>
    <scope>NUCLEOTIDE SEQUENCE</scope>
    <source>
        <strain evidence="2">Expedition CK06-06</strain>
    </source>
</reference>
<feature type="compositionally biased region" description="Basic and acidic residues" evidence="1">
    <location>
        <begin position="455"/>
        <end position="464"/>
    </location>
</feature>
<feature type="non-terminal residue" evidence="2">
    <location>
        <position position="1"/>
    </location>
</feature>
<comment type="caution">
    <text evidence="2">The sequence shown here is derived from an EMBL/GenBank/DDBJ whole genome shotgun (WGS) entry which is preliminary data.</text>
</comment>
<dbReference type="EMBL" id="BARS01004022">
    <property type="protein sequence ID" value="GAF71838.1"/>
    <property type="molecule type" value="Genomic_DNA"/>
</dbReference>
<organism evidence="2">
    <name type="scientific">marine sediment metagenome</name>
    <dbReference type="NCBI Taxonomy" id="412755"/>
    <lineage>
        <taxon>unclassified sequences</taxon>
        <taxon>metagenomes</taxon>
        <taxon>ecological metagenomes</taxon>
    </lineage>
</organism>
<protein>
    <recommendedName>
        <fullName evidence="3">Large polyvalent protein associated domain-containing protein</fullName>
    </recommendedName>
</protein>
<proteinExistence type="predicted"/>
<dbReference type="AlphaFoldDB" id="X0RSU0"/>
<name>X0RSU0_9ZZZZ</name>
<sequence>FRKAQSDEIPRLVEMWNATVPDVERYQNALNAMNPDGIQWFTDKYDSDDEKKRELGMSETRARIAHQRALTAKAGPEHASAFFELLKNNTSDMAGVGAAPGWNGDQAAKWQQALNGPDYQPDGKFFGAAADIRANLVRHYGNYGQHMFEFQPEPNLRDRLSQLTGGMVRQGQAPDTYFIGDNVAMPMMMGVERGDEQSTARAIGLGWGSVEMVKKEGEEGEGKPYFIWADMKNPGHKNAAALKIMRKRLQLVSQFGKSQADSYIKQSNKGAKEAEMAGAMQVITGTGAGVPLDFDITPTQPDELVAEVAPGLPPTTQDSGAKAGRAFLSGKAGFKRGSKKAARGAVAAVREADKEARAFGRGFASVVVPEWEEANRQNRKMEFEAPYHKAQAKKRLDAERLKMKWDVGRRSAQEAQAGKRPSTNLEEDLLFLADTTYERGQKWDAGSPMRKKHDDKHDRLMRLS</sequence>
<evidence type="ECO:0008006" key="3">
    <source>
        <dbReference type="Google" id="ProtNLM"/>
    </source>
</evidence>
<accession>X0RSU0</accession>
<evidence type="ECO:0000256" key="1">
    <source>
        <dbReference type="SAM" id="MobiDB-lite"/>
    </source>
</evidence>
<feature type="non-terminal residue" evidence="2">
    <location>
        <position position="464"/>
    </location>
</feature>
<evidence type="ECO:0000313" key="2">
    <source>
        <dbReference type="EMBL" id="GAF71838.1"/>
    </source>
</evidence>